<dbReference type="PANTHER" id="PTHR21625:SF0">
    <property type="entry name" value="DYNEIN REGULATORY COMPLEX SUBUNIT 2"/>
    <property type="match status" value="1"/>
</dbReference>
<evidence type="ECO:0000313" key="8">
    <source>
        <dbReference type="Proteomes" id="UP000694426"/>
    </source>
</evidence>
<dbReference type="InterPro" id="IPR039750">
    <property type="entry name" value="DRC1/DRC2"/>
</dbReference>
<dbReference type="GeneTree" id="ENSGT00940000153804"/>
<evidence type="ECO:0000256" key="4">
    <source>
        <dbReference type="ARBA" id="ARBA00023273"/>
    </source>
</evidence>
<dbReference type="GO" id="GO:0036064">
    <property type="term" value="C:ciliary basal body"/>
    <property type="evidence" value="ECO:0007669"/>
    <property type="project" value="Ensembl"/>
</dbReference>
<organism evidence="7 8">
    <name type="scientific">Anser brachyrhynchus</name>
    <name type="common">Pink-footed goose</name>
    <dbReference type="NCBI Taxonomy" id="132585"/>
    <lineage>
        <taxon>Eukaryota</taxon>
        <taxon>Metazoa</taxon>
        <taxon>Chordata</taxon>
        <taxon>Craniata</taxon>
        <taxon>Vertebrata</taxon>
        <taxon>Euteleostomi</taxon>
        <taxon>Archelosauria</taxon>
        <taxon>Archosauria</taxon>
        <taxon>Dinosauria</taxon>
        <taxon>Saurischia</taxon>
        <taxon>Theropoda</taxon>
        <taxon>Coelurosauria</taxon>
        <taxon>Aves</taxon>
        <taxon>Neognathae</taxon>
        <taxon>Galloanserae</taxon>
        <taxon>Anseriformes</taxon>
        <taxon>Anatidae</taxon>
        <taxon>Anserinae</taxon>
        <taxon>Anser</taxon>
    </lineage>
</organism>
<evidence type="ECO:0000256" key="3">
    <source>
        <dbReference type="ARBA" id="ARBA00023069"/>
    </source>
</evidence>
<dbReference type="GO" id="GO:0070286">
    <property type="term" value="P:axonemal dynein complex assembly"/>
    <property type="evidence" value="ECO:0007669"/>
    <property type="project" value="InterPro"/>
</dbReference>
<dbReference type="GO" id="GO:0060285">
    <property type="term" value="P:cilium-dependent cell motility"/>
    <property type="evidence" value="ECO:0007669"/>
    <property type="project" value="TreeGrafter"/>
</dbReference>
<keyword evidence="2" id="KW-0282">Flagellum</keyword>
<evidence type="ECO:0000256" key="2">
    <source>
        <dbReference type="ARBA" id="ARBA00022846"/>
    </source>
</evidence>
<comment type="subcellular location">
    <subcellularLocation>
        <location evidence="1">Cytoplasm</location>
        <location evidence="1">Cytoskeleton</location>
        <location evidence="1">Flagellum axoneme</location>
    </subcellularLocation>
</comment>
<dbReference type="PANTHER" id="PTHR21625">
    <property type="entry name" value="NYD-SP28 PROTEIN"/>
    <property type="match status" value="1"/>
</dbReference>
<dbReference type="Ensembl" id="ENSABRT00000006190.1">
    <property type="protein sequence ID" value="ENSABRP00000004346.1"/>
    <property type="gene ID" value="ENSABRG00000003962.1"/>
</dbReference>
<proteinExistence type="predicted"/>
<evidence type="ECO:0000256" key="1">
    <source>
        <dbReference type="ARBA" id="ARBA00004611"/>
    </source>
</evidence>
<reference evidence="7" key="1">
    <citation type="submission" date="2025-08" db="UniProtKB">
        <authorList>
            <consortium name="Ensembl"/>
        </authorList>
    </citation>
    <scope>IDENTIFICATION</scope>
</reference>
<feature type="coiled-coil region" evidence="5">
    <location>
        <begin position="249"/>
        <end position="287"/>
    </location>
</feature>
<name>A0A8B9BHR6_9AVES</name>
<accession>A0A8B9BHR6</accession>
<dbReference type="GO" id="GO:0005858">
    <property type="term" value="C:axonemal dynein complex"/>
    <property type="evidence" value="ECO:0007669"/>
    <property type="project" value="InterPro"/>
</dbReference>
<evidence type="ECO:0000313" key="7">
    <source>
        <dbReference type="Ensembl" id="ENSABRP00000004346.1"/>
    </source>
</evidence>
<dbReference type="AlphaFoldDB" id="A0A8B9BHR6"/>
<evidence type="ECO:0000256" key="5">
    <source>
        <dbReference type="SAM" id="Coils"/>
    </source>
</evidence>
<evidence type="ECO:0000256" key="6">
    <source>
        <dbReference type="SAM" id="MobiDB-lite"/>
    </source>
</evidence>
<dbReference type="Proteomes" id="UP000694426">
    <property type="component" value="Unplaced"/>
</dbReference>
<keyword evidence="4" id="KW-0966">Cell projection</keyword>
<feature type="region of interest" description="Disordered" evidence="6">
    <location>
        <begin position="439"/>
        <end position="467"/>
    </location>
</feature>
<reference evidence="7" key="2">
    <citation type="submission" date="2025-09" db="UniProtKB">
        <authorList>
            <consortium name="Ensembl"/>
        </authorList>
    </citation>
    <scope>IDENTIFICATION</scope>
</reference>
<gene>
    <name evidence="7" type="primary">CCDC65</name>
</gene>
<protein>
    <submittedName>
        <fullName evidence="7">Coiled-coil domain containing 65</fullName>
    </submittedName>
</protein>
<keyword evidence="5" id="KW-0175">Coiled coil</keyword>
<keyword evidence="3" id="KW-0969">Cilium</keyword>
<dbReference type="GO" id="GO:0003352">
    <property type="term" value="P:regulation of cilium movement"/>
    <property type="evidence" value="ECO:0007669"/>
    <property type="project" value="Ensembl"/>
</dbReference>
<sequence>GGGKASLSSPPPHMTEQLFAFSFLKAEEMSSERLGRCRSLLERLRAGLLGGCGGALLRQMPDTVRKMLWTLFSEVKSLVMDVEEAEAQHARALGSHLRNVDRLLQLQRSRLACLEEGFHAQLQVLKAEFETERRAILEQHEDEIRYLQDVVLALEQNYARDDHEATTNFQSARDDIKSKSLQEKQYSRLQLGGKMEGLWEQFHAAIQSYTEATEHWKIAFEGLKQKDVKSCREIEMQAKKLQKLQVVAKARLAARLRENEEQNRHAREEKEAALGQLQELKSQMNQAWAKVHGSLARLTAQSEATLKAVAQAVGKAERVLRLAEMGRRLETEAEKVLPFYLSSLAEGELFDADRVLKEKPAESLGGGLDYVGLERFWQRFNKVRLEERALAQQLAAVSRKNQQLRGLLQQYLEGLSVSPEVLSRPNPLLAVKHKSRVPRACARRHQGAAPPLQPPWGRRLPGPHPQL</sequence>
<keyword evidence="8" id="KW-1185">Reference proteome</keyword>